<dbReference type="InterPro" id="IPR006616">
    <property type="entry name" value="DM9_repeat"/>
</dbReference>
<dbReference type="Proteomes" id="UP001152799">
    <property type="component" value="Chromosome 5"/>
</dbReference>
<dbReference type="Pfam" id="PF11901">
    <property type="entry name" value="DM9"/>
    <property type="match status" value="2"/>
</dbReference>
<dbReference type="EMBL" id="OU892281">
    <property type="protein sequence ID" value="CAG9769378.1"/>
    <property type="molecule type" value="Genomic_DNA"/>
</dbReference>
<dbReference type="PANTHER" id="PTHR31649:SF1">
    <property type="entry name" value="FARNESOIC ACID O-METHYL TRANSFERASE DOMAIN-CONTAINING PROTEIN"/>
    <property type="match status" value="1"/>
</dbReference>
<name>A0A9N9QGG9_9CUCU</name>
<reference evidence="2" key="1">
    <citation type="submission" date="2022-01" db="EMBL/GenBank/DDBJ databases">
        <authorList>
            <person name="King R."/>
        </authorList>
    </citation>
    <scope>NUCLEOTIDE SEQUENCE</scope>
</reference>
<organism evidence="2 3">
    <name type="scientific">Ceutorhynchus assimilis</name>
    <name type="common">cabbage seed weevil</name>
    <dbReference type="NCBI Taxonomy" id="467358"/>
    <lineage>
        <taxon>Eukaryota</taxon>
        <taxon>Metazoa</taxon>
        <taxon>Ecdysozoa</taxon>
        <taxon>Arthropoda</taxon>
        <taxon>Hexapoda</taxon>
        <taxon>Insecta</taxon>
        <taxon>Pterygota</taxon>
        <taxon>Neoptera</taxon>
        <taxon>Endopterygota</taxon>
        <taxon>Coleoptera</taxon>
        <taxon>Polyphaga</taxon>
        <taxon>Cucujiformia</taxon>
        <taxon>Curculionidae</taxon>
        <taxon>Ceutorhynchinae</taxon>
        <taxon>Ceutorhynchus</taxon>
    </lineage>
</organism>
<dbReference type="Pfam" id="PF12248">
    <property type="entry name" value="Methyltransf_FA"/>
    <property type="match status" value="1"/>
</dbReference>
<dbReference type="SMART" id="SM00696">
    <property type="entry name" value="DM9"/>
    <property type="match status" value="2"/>
</dbReference>
<protein>
    <recommendedName>
        <fullName evidence="1">Farnesoic acid O-methyl transferase domain-containing protein</fullName>
    </recommendedName>
</protein>
<dbReference type="AlphaFoldDB" id="A0A9N9QGG9"/>
<dbReference type="InterPro" id="IPR022041">
    <property type="entry name" value="Methyltransf_FA"/>
</dbReference>
<dbReference type="PANTHER" id="PTHR31649">
    <property type="entry name" value="AGAP009604-PA"/>
    <property type="match status" value="1"/>
</dbReference>
<feature type="domain" description="Farnesoic acid O-methyl transferase" evidence="1">
    <location>
        <begin position="70"/>
        <end position="137"/>
    </location>
</feature>
<gene>
    <name evidence="2" type="ORF">CEUTPL_LOCUS9890</name>
</gene>
<evidence type="ECO:0000259" key="1">
    <source>
        <dbReference type="Pfam" id="PF12248"/>
    </source>
</evidence>
<evidence type="ECO:0000313" key="3">
    <source>
        <dbReference type="Proteomes" id="UP001152799"/>
    </source>
</evidence>
<dbReference type="OrthoDB" id="2142040at2759"/>
<proteinExistence type="predicted"/>
<evidence type="ECO:0000313" key="2">
    <source>
        <dbReference type="EMBL" id="CAG9769378.1"/>
    </source>
</evidence>
<accession>A0A9N9QGG9</accession>
<keyword evidence="3" id="KW-1185">Reference proteome</keyword>
<sequence length="493" mass="55514">MPVPSRIFLSLTDKDSYQCCLLRNGYLQFTVKALYFTDVNIGLFVEDDMSQVKTTGEPEYVINLASQGVDSKIELCKRSIVGCVQRIPSPFVLIVNEWRGFWVSISNGCITFGKENESEPIINWNDINLKPVVKLGFQVNSYDEPDSEDEGCIEEAEVAIDIATKPPSTSVSWIKCSHGQLPDNAIVGGDHAGDAVYVIRSMIHNALTPGQLIHSTAYAEVCWGRKGVRMDDYEVLANFDGDWVKYKGDNIPALALEAGRSDDNFPLYIGRTSYHGSIIVGKVQPNYKTLSIPYDGSEVAFKEFEILCHKPPGLSTIPHPLPLDQVDMIKQDVKWVYSCHGRIPRNAFVIGYQDGRSLVLIRVKLFGYWYPGWLCSGESIPHVFASDNRELEEYEVLCDFKGYWEKAVNFSVLKNALTLDMTHGTENVYVGRFWHQGDLICGPIRCTQPNEKLVCIAFHKTDLIAEENFEILCYPNEVFSTTKNGLKNLSWDL</sequence>